<feature type="coiled-coil region" evidence="1">
    <location>
        <begin position="894"/>
        <end position="1100"/>
    </location>
</feature>
<sequence length="1891" mass="212590">MEEKIRALELQLESAAKELQCSESEKSLLKSEVDVHNERLEKMDKHRKELELDQKRMKEQIVEAEQKNTLQLESLQEALRSSDMKHEELVDIKNAFDGLSAELESSRKKIEELEAELVLSAGEVRKFEELSNERSSHAKLESKRALEFEKMMELEKVNVKEMEDQMGNLQEELKGLYNKVAESKQVEAALRSTALDLSVVQENLELSKSQVTDLEQKLVSSDAIIYELKEELELRKASEQQMRENVLELESLLSATNKDLQAKLVDLEKVEFKLQEQIEERKMIESIFENQKMQILALQEELAKLTGERETLQSAVADLNSKLATEEETCRHLEAKLNLAEQNFTRTDLLLSQALSYKEELEQKLESLEGFHQESRIAAETATKRNLQLEDLIQASNAAEEALKAQLQETEMRLSSAEKQNMELEQQLNFAEVKYIDAEREIKELSEKMTELTTLLKIAEEESALSKCHFQTYEDRIRQLESSLSNSSSRNSQLEQELKDLAEKCAEHEDRAAATHERSLELEALVNVSHSKAEDAGKKADELELLLEAANYRTQELEQLLSGTEAKFRDAEAESKQYGSKISEISAELEAFQTKTGSLESVLQAANEKERELTEMLNIVTAERKNLEDSANVSGQKLLEAENLIVVLQSELKSVEEKLKSVEKELEASGVRENEILEKFRSAEEKLEQQHKAAEQAIARNLELESLNESLVKDSELKLQEVAISFARKENEAKQLNEKLKSLEEQMVFYQDQAAEATEKVTSLKAELEASAIKLVALQNTSEELNRKISEADLKLEQSISENALLAGTNSKLKEELEAHQCKVNELHELLNLIHAEKEVTAEQLDSHVKTIAKLTEEHSRGLELQSATESRIKETEVQLHEAIDKFTQRDSEATNLNEKLLALETQLKTFEEQARQTAVVAENRRVELEETLLKLRNVEGLVEEAQRKADNFRSEKEGLETTNLSLSEKLTAYETKIDELQTASRVTIGEKQDMSLQLHSSRKTIEDLMQQFDSEKEKLQSQITSVMEENNMLNEMYQNAKKELETIIVQLEEQVNAQKAKEVSLNADLKNLKAEVAEKSMIQSKISQLEQQLLMAETKYMEKIESMQLAAAEKEVVLTAKLKEHESTLLERDALHEQLKEIQKELDLTCKSITEQKEEDSMKELEREALMKKMLDEMEVKDQHATSLEKQVEELKQNLQIAETQYKEKVVEGGKKLAIVNAELDDLKHKLSQTVDMEKKIVELENELANAKSREEASVKDGILQAKSENKVEVKSRDLGLNTSTPSKRKSKKRSEEVHQTAQTTSAISTMNASSEPSGLMAFKFILGVALVSIIIGIILGKRRRVPSHEICLVGLIGLSQGEMSREQKGRANYFGNLQKGVLPGRLGRLPAGQQATTLLDLMTIRAFHSKILRRFSLGTAVGFRIRKGKLTDIPAILVFVARKVHRKWLNHNQCLPSALEGPGGVWCDVDVVEFSYYGAPAPTPKEQLYNELVDGLRGSDPCIGSGSQVASQETYGTLGAIVKSRSGNKQVGFLTNRHVAVDLDYPNQKMFHPLPPNLGPGVYLGAVERATSFITDDVWYGIYAGTNPETFVRADGAFIPFADYFDMSSVTTLVKGVGEIGDVKIIDLQSPINSLIGRQVVKVGRSSGLTTGTVMAYALEYNDEKGICFFTDFLVVGENQQTFDLEGDSGSLIILTGQDGEKPQPIGIIWGGTANRGRLKLKSGQGPENWTSGVDLGRLLDLLELDLITTSEGLQDELQEQRIALAAAVNSAVEDSSPTVGTLVNEKIDEIYEPLGLNIQQFPPEGTSGSAMNPPFTGEAANNVEEHQFIPNFISMSPIHRNREDNPELKNLSELRNCIDEDLCVSLHLGDREHKRLRSDPTLSLDLPK</sequence>
<evidence type="ECO:0000259" key="3">
    <source>
        <dbReference type="Pfam" id="PF25608"/>
    </source>
</evidence>
<dbReference type="Pfam" id="PF25608">
    <property type="entry name" value="NAL1_N"/>
    <property type="match status" value="1"/>
</dbReference>
<keyword evidence="1" id="KW-0175">Coiled coil</keyword>
<evidence type="ECO:0000313" key="5">
    <source>
        <dbReference type="EMBL" id="KAG1331899.1"/>
    </source>
</evidence>
<name>A0A8K0I1C7_COCNU</name>
<dbReference type="PANTHER" id="PTHR43049:SF1">
    <property type="entry name" value="EARLY ENDOSOME ANTIGEN"/>
    <property type="match status" value="1"/>
</dbReference>
<feature type="coiled-coil region" evidence="1">
    <location>
        <begin position="1126"/>
        <end position="1262"/>
    </location>
</feature>
<keyword evidence="6" id="KW-1185">Reference proteome</keyword>
<evidence type="ECO:0000313" key="6">
    <source>
        <dbReference type="Proteomes" id="UP000797356"/>
    </source>
</evidence>
<reference evidence="5" key="2">
    <citation type="submission" date="2019-07" db="EMBL/GenBank/DDBJ databases">
        <authorList>
            <person name="Yang Y."/>
            <person name="Bocs S."/>
            <person name="Baudouin L."/>
        </authorList>
    </citation>
    <scope>NUCLEOTIDE SEQUENCE</scope>
    <source>
        <tissue evidence="5">Spear leaf of Hainan Tall coconut</tissue>
    </source>
</reference>
<dbReference type="Pfam" id="PF25819">
    <property type="entry name" value="Nal1_C"/>
    <property type="match status" value="1"/>
</dbReference>
<feature type="domain" description="Nal1 C-terminal" evidence="4">
    <location>
        <begin position="1487"/>
        <end position="1754"/>
    </location>
</feature>
<dbReference type="OrthoDB" id="770890at2759"/>
<feature type="region of interest" description="Disordered" evidence="2">
    <location>
        <begin position="1275"/>
        <end position="1313"/>
    </location>
</feature>
<protein>
    <submittedName>
        <fullName evidence="5">Putative myosin-9</fullName>
    </submittedName>
</protein>
<dbReference type="Gene3D" id="1.20.5.170">
    <property type="match status" value="1"/>
</dbReference>
<feature type="coiled-coil region" evidence="1">
    <location>
        <begin position="599"/>
        <end position="830"/>
    </location>
</feature>
<feature type="coiled-coil region" evidence="1">
    <location>
        <begin position="5"/>
        <end position="67"/>
    </location>
</feature>
<dbReference type="SUPFAM" id="SSF57997">
    <property type="entry name" value="Tropomyosin"/>
    <property type="match status" value="2"/>
</dbReference>
<dbReference type="InterPro" id="IPR057905">
    <property type="entry name" value="Nal1_N"/>
</dbReference>
<evidence type="ECO:0000256" key="1">
    <source>
        <dbReference type="SAM" id="Coils"/>
    </source>
</evidence>
<reference evidence="5" key="1">
    <citation type="journal article" date="2017" name="Gigascience">
        <title>The genome draft of coconut (Cocos nucifera).</title>
        <authorList>
            <person name="Xiao Y."/>
            <person name="Xu P."/>
            <person name="Fan H."/>
            <person name="Baudouin L."/>
            <person name="Xia W."/>
            <person name="Bocs S."/>
            <person name="Xu J."/>
            <person name="Li Q."/>
            <person name="Guo A."/>
            <person name="Zhou L."/>
            <person name="Li J."/>
            <person name="Wu Y."/>
            <person name="Ma Z."/>
            <person name="Armero A."/>
            <person name="Issali A.E."/>
            <person name="Liu N."/>
            <person name="Peng M."/>
            <person name="Yang Y."/>
        </authorList>
    </citation>
    <scope>NUCLEOTIDE SEQUENCE</scope>
    <source>
        <tissue evidence="5">Spear leaf of Hainan Tall coconut</tissue>
    </source>
</reference>
<dbReference type="InterPro" id="IPR057904">
    <property type="entry name" value="Nal1_C"/>
</dbReference>
<organism evidence="5 6">
    <name type="scientific">Cocos nucifera</name>
    <name type="common">Coconut palm</name>
    <dbReference type="NCBI Taxonomy" id="13894"/>
    <lineage>
        <taxon>Eukaryota</taxon>
        <taxon>Viridiplantae</taxon>
        <taxon>Streptophyta</taxon>
        <taxon>Embryophyta</taxon>
        <taxon>Tracheophyta</taxon>
        <taxon>Spermatophyta</taxon>
        <taxon>Magnoliopsida</taxon>
        <taxon>Liliopsida</taxon>
        <taxon>Arecaceae</taxon>
        <taxon>Arecoideae</taxon>
        <taxon>Cocoseae</taxon>
        <taxon>Attaleinae</taxon>
        <taxon>Cocos</taxon>
    </lineage>
</organism>
<feature type="coiled-coil region" evidence="1">
    <location>
        <begin position="96"/>
        <end position="574"/>
    </location>
</feature>
<feature type="domain" description="Nal1 N-terminal" evidence="3">
    <location>
        <begin position="1395"/>
        <end position="1474"/>
    </location>
</feature>
<comment type="caution">
    <text evidence="5">The sequence shown here is derived from an EMBL/GenBank/DDBJ whole genome shotgun (WGS) entry which is preliminary data.</text>
</comment>
<dbReference type="InterPro" id="IPR009003">
    <property type="entry name" value="Peptidase_S1_PA"/>
</dbReference>
<dbReference type="Proteomes" id="UP000797356">
    <property type="component" value="Chromosome 2"/>
</dbReference>
<proteinExistence type="predicted"/>
<gene>
    <name evidence="5" type="ORF">COCNU_02G018670</name>
</gene>
<accession>A0A8K0I1C7</accession>
<evidence type="ECO:0000256" key="2">
    <source>
        <dbReference type="SAM" id="MobiDB-lite"/>
    </source>
</evidence>
<feature type="compositionally biased region" description="Polar residues" evidence="2">
    <location>
        <begin position="1301"/>
        <end position="1313"/>
    </location>
</feature>
<dbReference type="PANTHER" id="PTHR43049">
    <property type="entry name" value="EARLY ENDOSOME ANTIGEN"/>
    <property type="match status" value="1"/>
</dbReference>
<evidence type="ECO:0000259" key="4">
    <source>
        <dbReference type="Pfam" id="PF25819"/>
    </source>
</evidence>
<dbReference type="SUPFAM" id="SSF50494">
    <property type="entry name" value="Trypsin-like serine proteases"/>
    <property type="match status" value="1"/>
</dbReference>
<dbReference type="EMBL" id="CM017873">
    <property type="protein sequence ID" value="KAG1331899.1"/>
    <property type="molecule type" value="Genomic_DNA"/>
</dbReference>